<feature type="compositionally biased region" description="Low complexity" evidence="5">
    <location>
        <begin position="1883"/>
        <end position="1906"/>
    </location>
</feature>
<dbReference type="GO" id="GO:0030010">
    <property type="term" value="P:establishment of cell polarity"/>
    <property type="evidence" value="ECO:0007669"/>
    <property type="project" value="TreeGrafter"/>
</dbReference>
<feature type="compositionally biased region" description="Basic residues" evidence="5">
    <location>
        <begin position="1659"/>
        <end position="1671"/>
    </location>
</feature>
<feature type="domain" description="PDZ" evidence="6">
    <location>
        <begin position="1383"/>
        <end position="1479"/>
    </location>
</feature>
<dbReference type="GO" id="GO:0000226">
    <property type="term" value="P:microtubule cytoskeleton organization"/>
    <property type="evidence" value="ECO:0007669"/>
    <property type="project" value="TreeGrafter"/>
</dbReference>
<dbReference type="GO" id="GO:0008104">
    <property type="term" value="P:intracellular protein localization"/>
    <property type="evidence" value="ECO:0007669"/>
    <property type="project" value="TreeGrafter"/>
</dbReference>
<keyword evidence="7" id="KW-1185">Reference proteome</keyword>
<dbReference type="GO" id="GO:0007155">
    <property type="term" value="P:cell adhesion"/>
    <property type="evidence" value="ECO:0007669"/>
    <property type="project" value="TreeGrafter"/>
</dbReference>
<feature type="domain" description="PDZ" evidence="6">
    <location>
        <begin position="836"/>
        <end position="939"/>
    </location>
</feature>
<feature type="region of interest" description="Disordered" evidence="5">
    <location>
        <begin position="1883"/>
        <end position="1916"/>
    </location>
</feature>
<feature type="compositionally biased region" description="Low complexity" evidence="5">
    <location>
        <begin position="777"/>
        <end position="796"/>
    </location>
</feature>
<feature type="compositionally biased region" description="Low complexity" evidence="5">
    <location>
        <begin position="2445"/>
        <end position="2455"/>
    </location>
</feature>
<dbReference type="InterPro" id="IPR052213">
    <property type="entry name" value="PAR3"/>
</dbReference>
<keyword evidence="3" id="KW-0677">Repeat</keyword>
<dbReference type="SMART" id="SM00228">
    <property type="entry name" value="PDZ"/>
    <property type="match status" value="3"/>
</dbReference>
<feature type="region of interest" description="Disordered" evidence="5">
    <location>
        <begin position="1033"/>
        <end position="1085"/>
    </location>
</feature>
<feature type="compositionally biased region" description="Polar residues" evidence="5">
    <location>
        <begin position="1507"/>
        <end position="1524"/>
    </location>
</feature>
<protein>
    <recommendedName>
        <fullName evidence="6">PDZ domain-containing protein</fullName>
    </recommendedName>
</protein>
<evidence type="ECO:0000259" key="6">
    <source>
        <dbReference type="PROSITE" id="PS50106"/>
    </source>
</evidence>
<evidence type="ECO:0000256" key="1">
    <source>
        <dbReference type="ARBA" id="ARBA00005358"/>
    </source>
</evidence>
<dbReference type="Pfam" id="PF00595">
    <property type="entry name" value="PDZ"/>
    <property type="match status" value="1"/>
</dbReference>
<feature type="region of interest" description="Disordered" evidence="5">
    <location>
        <begin position="1987"/>
        <end position="2008"/>
    </location>
</feature>
<evidence type="ECO:0000256" key="3">
    <source>
        <dbReference type="ARBA" id="ARBA00022737"/>
    </source>
</evidence>
<feature type="compositionally biased region" description="Polar residues" evidence="5">
    <location>
        <begin position="1648"/>
        <end position="1658"/>
    </location>
</feature>
<accession>A0AA85JLW3</accession>
<feature type="compositionally biased region" description="Polar residues" evidence="5">
    <location>
        <begin position="812"/>
        <end position="826"/>
    </location>
</feature>
<evidence type="ECO:0000313" key="8">
    <source>
        <dbReference type="WBParaSite" id="TREG1_40420.1"/>
    </source>
</evidence>
<evidence type="ECO:0000256" key="2">
    <source>
        <dbReference type="ARBA" id="ARBA00022618"/>
    </source>
</evidence>
<feature type="compositionally biased region" description="Polar residues" evidence="5">
    <location>
        <begin position="1056"/>
        <end position="1066"/>
    </location>
</feature>
<name>A0AA85JLW3_TRIRE</name>
<reference evidence="7" key="1">
    <citation type="submission" date="2022-06" db="EMBL/GenBank/DDBJ databases">
        <authorList>
            <person name="Berger JAMES D."/>
            <person name="Berger JAMES D."/>
        </authorList>
    </citation>
    <scope>NUCLEOTIDE SEQUENCE [LARGE SCALE GENOMIC DNA]</scope>
</reference>
<dbReference type="GO" id="GO:0005912">
    <property type="term" value="C:adherens junction"/>
    <property type="evidence" value="ECO:0007669"/>
    <property type="project" value="TreeGrafter"/>
</dbReference>
<feature type="region of interest" description="Disordered" evidence="5">
    <location>
        <begin position="1185"/>
        <end position="1204"/>
    </location>
</feature>
<dbReference type="Gene3D" id="2.30.42.10">
    <property type="match status" value="3"/>
</dbReference>
<feature type="compositionally biased region" description="Basic and acidic residues" evidence="5">
    <location>
        <begin position="797"/>
        <end position="811"/>
    </location>
</feature>
<feature type="compositionally biased region" description="Polar residues" evidence="5">
    <location>
        <begin position="1358"/>
        <end position="1376"/>
    </location>
</feature>
<keyword evidence="2" id="KW-0132">Cell division</keyword>
<dbReference type="InterPro" id="IPR036034">
    <property type="entry name" value="PDZ_sf"/>
</dbReference>
<feature type="region of interest" description="Disordered" evidence="5">
    <location>
        <begin position="2344"/>
        <end position="2371"/>
    </location>
</feature>
<dbReference type="Gene3D" id="3.10.20.90">
    <property type="entry name" value="Phosphatidylinositol 3-kinase Catalytic Subunit, Chain A, domain 1"/>
    <property type="match status" value="1"/>
</dbReference>
<keyword evidence="4" id="KW-0131">Cell cycle</keyword>
<feature type="region of interest" description="Disordered" evidence="5">
    <location>
        <begin position="1507"/>
        <end position="1560"/>
    </location>
</feature>
<feature type="compositionally biased region" description="Polar residues" evidence="5">
    <location>
        <begin position="2456"/>
        <end position="2469"/>
    </location>
</feature>
<organism evidence="7 8">
    <name type="scientific">Trichobilharzia regenti</name>
    <name type="common">Nasal bird schistosome</name>
    <dbReference type="NCBI Taxonomy" id="157069"/>
    <lineage>
        <taxon>Eukaryota</taxon>
        <taxon>Metazoa</taxon>
        <taxon>Spiralia</taxon>
        <taxon>Lophotrochozoa</taxon>
        <taxon>Platyhelminthes</taxon>
        <taxon>Trematoda</taxon>
        <taxon>Digenea</taxon>
        <taxon>Strigeidida</taxon>
        <taxon>Schistosomatoidea</taxon>
        <taxon>Schistosomatidae</taxon>
        <taxon>Trichobilharzia</taxon>
    </lineage>
</organism>
<dbReference type="InterPro" id="IPR001478">
    <property type="entry name" value="PDZ"/>
</dbReference>
<dbReference type="PROSITE" id="PS50106">
    <property type="entry name" value="PDZ"/>
    <property type="match status" value="3"/>
</dbReference>
<feature type="compositionally biased region" description="Polar residues" evidence="5">
    <location>
        <begin position="1073"/>
        <end position="1085"/>
    </location>
</feature>
<dbReference type="GO" id="GO:0035091">
    <property type="term" value="F:phosphatidylinositol binding"/>
    <property type="evidence" value="ECO:0007669"/>
    <property type="project" value="TreeGrafter"/>
</dbReference>
<dbReference type="Pfam" id="PF12053">
    <property type="entry name" value="Par3_HAL_N_term"/>
    <property type="match status" value="1"/>
</dbReference>
<feature type="compositionally biased region" description="Low complexity" evidence="5">
    <location>
        <begin position="220"/>
        <end position="237"/>
    </location>
</feature>
<dbReference type="PANTHER" id="PTHR16484">
    <property type="entry name" value="PARTITIONING DEFECTIVE 3 RELATED"/>
    <property type="match status" value="1"/>
</dbReference>
<proteinExistence type="inferred from homology"/>
<feature type="domain" description="PDZ" evidence="6">
    <location>
        <begin position="1090"/>
        <end position="1184"/>
    </location>
</feature>
<sequence length="2475" mass="270680">MKLTVCFGDTKVVVPCGSGNLTIRDLTLNGLRRVRHTLPKLGVQDRVVVHSINVARDGGMLDWDDLVCDVLDDREMVTAHFSIATLANNPIDSCPFRSTAGVDSIFPTLSTPLVIDLCSDNGTGPSLRSTLQPNGVRGTGDNVTNFASVCDSGLEQTDTNGHIANRILRVGDRSTSSSNLSLNLSNDSCGMHQQSGIQTSHFTCDSHEWLLNNDSFKDSSSGIHSSNNSNCITTSSSDNRRQCFPSLTTHSPSQSTSVCCNPSSNTCEHPKNLMVPCSIPCNNSKIIDNNTTNTHQSPKTTFPPNVVEMLSNVLSRRRDLIESGWDSDDEDEDLGDPDGGYSCDGQLAEQTNGLPSSPKIDAVVHSGVKHNSCDLTLNSSLSIGNRHCSESINDNNNNNNSSQLHVHTNNNFSIVQHQPTVNTPNISCEKLGAQSAPFNADIWPLPSPPPPPLPTLCPSDSEHIDASVRKHQQRSYSPLDEYHIGINTERLIRAVQSQNSSSSLDEFTRTFGTSEQLDCTSVCDLGSTSFNNSSTQIPNLSYAQPNLITPCEGVIQQPNIQDLSNTSITTNSTINSCLNQPKIDNIPNFVQFNPPHLVCTNNSPKPLISPNRPVNGSCSRPIARLGAAFQANLSVPTIVEEEEEYSIDSERRLPNASENKTHLPIDKLLQSTNISMPNDNVDINDTVEEDYPLLRKDYILEKDQKTSEKQFPTLHVNTASECNTNSDELIRLSDFHIHSNDNSSFITHRSSRGLPTPDVLRWLEDTRDATMNCTTDSKSNLSHLSSSGSLNQSDSISTDRQKQRNYDKSEKISFNGNDSLSMNKSQESLNTKDTILIRLVNTKRGENLGIQIKPVFSEIIDTNNSDIYSDENMGSRIECGLEVHNVLPNGRVAREQCLSVGDRILSINGISLSGIPFERGRDIFQAALNEPEIILRVLPRSAYHYDSPTMSIQSHESIQKNTEKSDKPSCGLIFVVSDPTSKGKECEAKSSVVVSQLKPVPPPPPRRSPNTVLTRIPEGIIKPLIDEFLQEKKQREEQKAVAATAAAATTTHHQHTPLNSTQSSNHPVEKSIKSVNSSQNENNPQFSTHTIQLCKGSNGLGFSLTSREVTSSSNDTTTATSNQKIICVKNILPGGAALTDGHLKPGDILVKVDDIYVNEIGQAQTVALLRSKPVNTVVTLVVNRLEQSDPNPSNNNNNNNNNSNNSSHICVPDLKAIQSSVVCTISSGCCINTINTSINPNEQSTMLTKSSVSSSLSSISQPSMTQQHEKVIVEQPSSYDIKLSNKLSEECSCNSQDTSQEFHPLPASHPFYKLHEIDSSHWSLYIFVIQLPVTKLNNNNTEQNSSSSSVTVQPTESITPQSLQSSNTIKRSTGGNPATLGVSVSVRKLSHNRMNGISIGSSWDVAGCGGSGGGEGKRTDEKMDHALDSQWNAVFVRTVITGGPAYQDGRLQVGDRLLTIDGQPLSGLSTSDALNRLKSVIAKNLNEYHPCVHLLIARRRHKLTNSDDSYANSVEDTSENSTHSKMLIIPHQHKSISEVTKKKSYGGSNGGDGDHKDDDHQSNLLIVSAVVHSSESITTGNVQDTFDRNTKCTLSSPSSSASAAGAACTSTDSSSSSMAAAVSSTQQHRQQKQSRLDMDKICQTNKDALRSSQANSSKTSHHGRGGSHKNALKTSSTLCNTKKSCKISNPTTSAITTTSTCTSLNDNTCSMAITGVNSPLPNKSKTNNVHCDSLCTKKNTVNSCSVNNVRTAINCSTNDHLDFMCKSDNTQCTDGHKNKNNNLNNCLNSKCCYNNNDDRLDQNNNNNSYKKRISNYSSSSTEMLYSYQNLSHQQSIYEYCNDSTYCHYMPTDDSDLNYDATLSDPETERYYYKLDSLSDSNMSSVSSKMITPTPTPATTTTATAPTNTHKEGSRTKLASHTCRMHCKYSSHNISSSNKCKYRVVYRQPKIDFSQMVLVPFDPSAWNGPVLKPRTALNSEELKLLDTPKTSVSSRINGGVGAGSTSSNNTLIQDENIQRREDNKMMTCGVSGDQNSVSDSDDGCTGYKQNSKCVNNETARLRKTPHPKNVIGKLFSLVKPTTHRRNNDQNATTNTEQAIGWQNGTDNLEANLSRGHLMNTLAKDKTIKDTVICNQNHYSRTQNNVVVVHQDNSGNNLIKPQSNLSNDIHFSTNNKTIITPINSHVEMSSSSSPPSSSHPSCYAKLHERLDPPIHIYDTAHNIQANINDSGNDCGKNPCSPPPDEQINVDVRYSSQMFKLFPEKDVNKTLSIEGVMNEKDTVKLSTSTAAAAATVTTIVTATTTTTTTTKYADLTFLPNSSTLKTNILLSSCIPSSVTGNAIDQKTTTTTRINRTGKDSMSSTNQHHEQESQQLHRFNQPYFNSLSKSTVNRLYDIEISSCSTAYESVMEFVPNCDDNASKPKTTREVYEDAEALYRHLSDLKQQHHQQQLNSSNSDIQTTPDSSTPSLHQQEQHHP</sequence>
<dbReference type="GO" id="GO:0043296">
    <property type="term" value="C:apical junction complex"/>
    <property type="evidence" value="ECO:0007669"/>
    <property type="project" value="TreeGrafter"/>
</dbReference>
<evidence type="ECO:0000313" key="7">
    <source>
        <dbReference type="Proteomes" id="UP000050795"/>
    </source>
</evidence>
<dbReference type="GO" id="GO:0016324">
    <property type="term" value="C:apical plasma membrane"/>
    <property type="evidence" value="ECO:0007669"/>
    <property type="project" value="TreeGrafter"/>
</dbReference>
<dbReference type="PANTHER" id="PTHR16484:SF17">
    <property type="entry name" value="BAZOOKA, ISOFORM B"/>
    <property type="match status" value="1"/>
</dbReference>
<dbReference type="GO" id="GO:0051301">
    <property type="term" value="P:cell division"/>
    <property type="evidence" value="ECO:0007669"/>
    <property type="project" value="UniProtKB-KW"/>
</dbReference>
<feature type="region of interest" description="Disordered" evidence="5">
    <location>
        <begin position="220"/>
        <end position="239"/>
    </location>
</feature>
<dbReference type="GO" id="GO:0051660">
    <property type="term" value="P:establishment of centrosome localization"/>
    <property type="evidence" value="ECO:0007669"/>
    <property type="project" value="TreeGrafter"/>
</dbReference>
<feature type="region of interest" description="Disordered" evidence="5">
    <location>
        <begin position="1648"/>
        <end position="1673"/>
    </location>
</feature>
<dbReference type="InterPro" id="IPR041489">
    <property type="entry name" value="PDZ_6"/>
</dbReference>
<dbReference type="InterPro" id="IPR021922">
    <property type="entry name" value="Par3/HAL_N"/>
</dbReference>
<dbReference type="Pfam" id="PF17820">
    <property type="entry name" value="PDZ_6"/>
    <property type="match status" value="1"/>
</dbReference>
<reference evidence="8" key="2">
    <citation type="submission" date="2023-11" db="UniProtKB">
        <authorList>
            <consortium name="WormBaseParasite"/>
        </authorList>
    </citation>
    <scope>IDENTIFICATION</scope>
</reference>
<dbReference type="WBParaSite" id="TREG1_40420.1">
    <property type="protein sequence ID" value="TREG1_40420.1"/>
    <property type="gene ID" value="TREG1_40420"/>
</dbReference>
<feature type="compositionally biased region" description="Low complexity" evidence="5">
    <location>
        <begin position="1040"/>
        <end position="1051"/>
    </location>
</feature>
<dbReference type="Proteomes" id="UP000050795">
    <property type="component" value="Unassembled WGS sequence"/>
</dbReference>
<evidence type="ECO:0000256" key="4">
    <source>
        <dbReference type="ARBA" id="ARBA00023306"/>
    </source>
</evidence>
<dbReference type="GO" id="GO:0005938">
    <property type="term" value="C:cell cortex"/>
    <property type="evidence" value="ECO:0007669"/>
    <property type="project" value="TreeGrafter"/>
</dbReference>
<dbReference type="GO" id="GO:0045197">
    <property type="term" value="P:establishment or maintenance of epithelial cell apical/basal polarity"/>
    <property type="evidence" value="ECO:0007669"/>
    <property type="project" value="TreeGrafter"/>
</dbReference>
<evidence type="ECO:0000256" key="5">
    <source>
        <dbReference type="SAM" id="MobiDB-lite"/>
    </source>
</evidence>
<feature type="compositionally biased region" description="Low complexity" evidence="5">
    <location>
        <begin position="1340"/>
        <end position="1357"/>
    </location>
</feature>
<feature type="region of interest" description="Disordered" evidence="5">
    <location>
        <begin position="771"/>
        <end position="826"/>
    </location>
</feature>
<dbReference type="SUPFAM" id="SSF50156">
    <property type="entry name" value="PDZ domain-like"/>
    <property type="match status" value="3"/>
</dbReference>
<comment type="similarity">
    <text evidence="1">Belongs to the PAR3 family.</text>
</comment>
<feature type="region of interest" description="Disordered" evidence="5">
    <location>
        <begin position="2441"/>
        <end position="2475"/>
    </location>
</feature>
<feature type="region of interest" description="Disordered" evidence="5">
    <location>
        <begin position="1340"/>
        <end position="1377"/>
    </location>
</feature>